<organism evidence="1 2">
    <name type="scientific">Catagonus wagneri</name>
    <name type="common">Chacoan peccary</name>
    <dbReference type="NCBI Taxonomy" id="51154"/>
    <lineage>
        <taxon>Eukaryota</taxon>
        <taxon>Metazoa</taxon>
        <taxon>Chordata</taxon>
        <taxon>Craniata</taxon>
        <taxon>Vertebrata</taxon>
        <taxon>Euteleostomi</taxon>
        <taxon>Mammalia</taxon>
        <taxon>Eutheria</taxon>
        <taxon>Laurasiatheria</taxon>
        <taxon>Artiodactyla</taxon>
        <taxon>Suina</taxon>
        <taxon>Tayassuidae</taxon>
        <taxon>Catagonus</taxon>
    </lineage>
</organism>
<evidence type="ECO:0000313" key="1">
    <source>
        <dbReference type="Ensembl" id="ENSCWAP00000020402.1"/>
    </source>
</evidence>
<accession>A0A8C3WS77</accession>
<dbReference type="AlphaFoldDB" id="A0A8C3WS77"/>
<sequence length="154" mass="17034">PIALGGDGINYQPGYHIRDKDLGKIHKAACVGDVARVQQILLLRKNGRNDKDKRTRLSSASKMNVQVFCWNMVPTQILWTSVATLPSTMLSLVRICPSQQCCFHTMPALKQETRYGSTNFIFCKLHHGCGNAGSLTQCVMLGIEHSVSEKSSDL</sequence>
<dbReference type="Proteomes" id="UP000694540">
    <property type="component" value="Unplaced"/>
</dbReference>
<protein>
    <submittedName>
        <fullName evidence="1">Uncharacterized protein</fullName>
    </submittedName>
</protein>
<evidence type="ECO:0000313" key="2">
    <source>
        <dbReference type="Proteomes" id="UP000694540"/>
    </source>
</evidence>
<proteinExistence type="predicted"/>
<dbReference type="GeneTree" id="ENSGT00940000153661"/>
<dbReference type="PANTHER" id="PTHR24147:SF60">
    <property type="entry name" value="ANKYRIN REPEAT DOMAIN-CONTAINING PROTEIN 26-RELATED"/>
    <property type="match status" value="1"/>
</dbReference>
<name>A0A8C3WS77_9CETA</name>
<reference evidence="1" key="1">
    <citation type="submission" date="2025-08" db="UniProtKB">
        <authorList>
            <consortium name="Ensembl"/>
        </authorList>
    </citation>
    <scope>IDENTIFICATION</scope>
</reference>
<dbReference type="PANTHER" id="PTHR24147">
    <property type="entry name" value="ANKYRIN REPEAT DOMAIN 36-RELATED"/>
    <property type="match status" value="1"/>
</dbReference>
<keyword evidence="2" id="KW-1185">Reference proteome</keyword>
<dbReference type="Ensembl" id="ENSCWAT00000022135.1">
    <property type="protein sequence ID" value="ENSCWAP00000020402.1"/>
    <property type="gene ID" value="ENSCWAG00000015599.1"/>
</dbReference>
<dbReference type="InterPro" id="IPR050657">
    <property type="entry name" value="Ankyrin_repeat_domain"/>
</dbReference>
<reference evidence="1" key="2">
    <citation type="submission" date="2025-09" db="UniProtKB">
        <authorList>
            <consortium name="Ensembl"/>
        </authorList>
    </citation>
    <scope>IDENTIFICATION</scope>
</reference>